<feature type="domain" description="CinA C-terminal" evidence="1">
    <location>
        <begin position="11"/>
        <end position="158"/>
    </location>
</feature>
<evidence type="ECO:0000259" key="1">
    <source>
        <dbReference type="Pfam" id="PF02464"/>
    </source>
</evidence>
<dbReference type="InterPro" id="IPR008136">
    <property type="entry name" value="CinA_C"/>
</dbReference>
<dbReference type="EMBL" id="UYIO01000001">
    <property type="protein sequence ID" value="VDG76772.1"/>
    <property type="molecule type" value="Genomic_DNA"/>
</dbReference>
<accession>A0A0K9EVQ0</accession>
<dbReference type="AlphaFoldDB" id="A0A0K9EVQ0"/>
<evidence type="ECO:0000313" key="2">
    <source>
        <dbReference type="EMBL" id="MDY5153905.1"/>
    </source>
</evidence>
<evidence type="ECO:0000313" key="3">
    <source>
        <dbReference type="EMBL" id="SDE00815.1"/>
    </source>
</evidence>
<reference evidence="5" key="1">
    <citation type="submission" date="2016-10" db="EMBL/GenBank/DDBJ databases">
        <authorList>
            <person name="Varghese N."/>
        </authorList>
    </citation>
    <scope>NUCLEOTIDE SEQUENCE [LARGE SCALE GENOMIC DNA]</scope>
    <source>
        <strain evidence="5">DSM 20639</strain>
    </source>
</reference>
<reference evidence="3" key="2">
    <citation type="submission" date="2016-10" db="EMBL/GenBank/DDBJ databases">
        <authorList>
            <person name="Varghese N."/>
            <person name="Submissions S."/>
        </authorList>
    </citation>
    <scope>NUCLEOTIDE SEQUENCE</scope>
    <source>
        <strain evidence="3">DSM 20639</strain>
    </source>
</reference>
<dbReference type="PATRIC" id="fig|1657.3.peg.714"/>
<reference evidence="4 6" key="3">
    <citation type="submission" date="2018-11" db="EMBL/GenBank/DDBJ databases">
        <authorList>
            <consortium name="Pathogen Informatics"/>
        </authorList>
    </citation>
    <scope>NUCLEOTIDE SEQUENCE [LARGE SCALE GENOMIC DNA]</scope>
    <source>
        <strain evidence="4 6">NCTC10327</strain>
    </source>
</reference>
<dbReference type="EMBL" id="FNAU01000001">
    <property type="protein sequence ID" value="SDE00815.1"/>
    <property type="molecule type" value="Genomic_DNA"/>
</dbReference>
<protein>
    <submittedName>
        <fullName evidence="2">CinA family protein</fullName>
    </submittedName>
    <submittedName>
        <fullName evidence="4">Competence/damage-inducible protein CinA</fullName>
    </submittedName>
    <submittedName>
        <fullName evidence="3">Nicotinamide-nucleotide amidase</fullName>
    </submittedName>
</protein>
<dbReference type="EMBL" id="JAWNFU010000004">
    <property type="protein sequence ID" value="MDY5153905.1"/>
    <property type="molecule type" value="Genomic_DNA"/>
</dbReference>
<dbReference type="NCBIfam" id="TIGR00199">
    <property type="entry name" value="PncC_domain"/>
    <property type="match status" value="1"/>
</dbReference>
<dbReference type="Proteomes" id="UP000182744">
    <property type="component" value="Unassembled WGS sequence"/>
</dbReference>
<name>A0A0K9EVQ0_9ACTO</name>
<evidence type="ECO:0000313" key="4">
    <source>
        <dbReference type="EMBL" id="VDG76772.1"/>
    </source>
</evidence>
<dbReference type="RefSeq" id="WP_049618723.1">
    <property type="nucleotide sequence ID" value="NZ_FNAU01000001.1"/>
</dbReference>
<dbReference type="Gene3D" id="3.90.950.20">
    <property type="entry name" value="CinA-like"/>
    <property type="match status" value="1"/>
</dbReference>
<dbReference type="Proteomes" id="UP001273799">
    <property type="component" value="Unassembled WGS sequence"/>
</dbReference>
<evidence type="ECO:0000313" key="5">
    <source>
        <dbReference type="Proteomes" id="UP000182744"/>
    </source>
</evidence>
<keyword evidence="5" id="KW-1185">Reference proteome</keyword>
<dbReference type="InterPro" id="IPR036653">
    <property type="entry name" value="CinA-like_C"/>
</dbReference>
<evidence type="ECO:0000313" key="6">
    <source>
        <dbReference type="Proteomes" id="UP000269974"/>
    </source>
</evidence>
<sequence>MKIEATAQLTETVHELEKRGLTIACAESLTGGALTATFVEVPGVSSVLRGGICTYATATKASILGVSEQRLAQTGPVDQIVARQMAAGACHLYDATVALATTGVAGPGPADGHPAGTVWIAISGSLGSAERELHLPGGREEVRAGAVWQAIRLLREKLGLDPAV</sequence>
<dbReference type="SUPFAM" id="SSF142433">
    <property type="entry name" value="CinA-like"/>
    <property type="match status" value="1"/>
</dbReference>
<dbReference type="Pfam" id="PF02464">
    <property type="entry name" value="CinA"/>
    <property type="match status" value="1"/>
</dbReference>
<proteinExistence type="predicted"/>
<dbReference type="Proteomes" id="UP000269974">
    <property type="component" value="Unassembled WGS sequence"/>
</dbReference>
<gene>
    <name evidence="4" type="primary">ygaD_2</name>
    <name evidence="4" type="ORF">NCTC10327_01408</name>
    <name evidence="2" type="ORF">R6G71_07615</name>
    <name evidence="3" type="ORF">SAMN05421878_10180</name>
</gene>
<organism evidence="4 6">
    <name type="scientific">Actinobaculum suis</name>
    <dbReference type="NCBI Taxonomy" id="1657"/>
    <lineage>
        <taxon>Bacteria</taxon>
        <taxon>Bacillati</taxon>
        <taxon>Actinomycetota</taxon>
        <taxon>Actinomycetes</taxon>
        <taxon>Actinomycetales</taxon>
        <taxon>Actinomycetaceae</taxon>
        <taxon>Actinobaculum</taxon>
    </lineage>
</organism>
<dbReference type="STRING" id="1657.ACU20_00055"/>
<dbReference type="OrthoDB" id="1253990at2"/>
<reference evidence="2" key="4">
    <citation type="submission" date="2023-10" db="EMBL/GenBank/DDBJ databases">
        <title>Whole Genome based description of the genera Actinobaculum and Actinotignum reveals a complex phylogenetic relationship within the species included in the genus Actinotignum.</title>
        <authorList>
            <person name="Jensen C.S."/>
            <person name="Dargis R."/>
            <person name="Kemp M."/>
            <person name="Christensen J.J."/>
        </authorList>
    </citation>
    <scope>NUCLEOTIDE SEQUENCE</scope>
    <source>
        <strain evidence="2">Actinobaculum_suis_CCUG19206T</strain>
    </source>
</reference>